<feature type="compositionally biased region" description="Low complexity" evidence="6">
    <location>
        <begin position="35"/>
        <end position="60"/>
    </location>
</feature>
<dbReference type="PANTHER" id="PTHR10799">
    <property type="entry name" value="SNF2/RAD54 HELICASE FAMILY"/>
    <property type="match status" value="1"/>
</dbReference>
<dbReference type="GO" id="GO:0005634">
    <property type="term" value="C:nucleus"/>
    <property type="evidence" value="ECO:0007669"/>
    <property type="project" value="UniProtKB-SubCell"/>
</dbReference>
<proteinExistence type="predicted"/>
<evidence type="ECO:0000259" key="8">
    <source>
        <dbReference type="PROSITE" id="PS51194"/>
    </source>
</evidence>
<dbReference type="InterPro" id="IPR049730">
    <property type="entry name" value="SNF2/RAD54-like_C"/>
</dbReference>
<dbReference type="InterPro" id="IPR000330">
    <property type="entry name" value="SNF2_N"/>
</dbReference>
<dbReference type="PROSITE" id="PS51194">
    <property type="entry name" value="HELICASE_CTER"/>
    <property type="match status" value="1"/>
</dbReference>
<feature type="compositionally biased region" description="Polar residues" evidence="6">
    <location>
        <begin position="1742"/>
        <end position="1751"/>
    </location>
</feature>
<dbReference type="Pfam" id="PF00271">
    <property type="entry name" value="Helicase_C"/>
    <property type="match status" value="1"/>
</dbReference>
<dbReference type="Proteomes" id="UP000825729">
    <property type="component" value="Unassembled WGS sequence"/>
</dbReference>
<evidence type="ECO:0000256" key="3">
    <source>
        <dbReference type="ARBA" id="ARBA00023015"/>
    </source>
</evidence>
<feature type="compositionally biased region" description="Pro residues" evidence="6">
    <location>
        <begin position="2260"/>
        <end position="2272"/>
    </location>
</feature>
<dbReference type="Gene3D" id="3.40.50.300">
    <property type="entry name" value="P-loop containing nucleotide triphosphate hydrolases"/>
    <property type="match status" value="1"/>
</dbReference>
<dbReference type="InterPro" id="IPR027417">
    <property type="entry name" value="P-loop_NTPase"/>
</dbReference>
<feature type="region of interest" description="Disordered" evidence="6">
    <location>
        <begin position="323"/>
        <end position="356"/>
    </location>
</feature>
<name>A0AAV7DYF8_ARIFI</name>
<dbReference type="FunFam" id="1.20.920.10:FF:000038">
    <property type="entry name" value="Brahma1"/>
    <property type="match status" value="1"/>
</dbReference>
<feature type="compositionally biased region" description="Polar residues" evidence="6">
    <location>
        <begin position="1954"/>
        <end position="1968"/>
    </location>
</feature>
<evidence type="ECO:0000256" key="6">
    <source>
        <dbReference type="SAM" id="MobiDB-lite"/>
    </source>
</evidence>
<keyword evidence="3" id="KW-0805">Transcription regulation</keyword>
<evidence type="ECO:0000256" key="2">
    <source>
        <dbReference type="ARBA" id="ARBA00022801"/>
    </source>
</evidence>
<feature type="compositionally biased region" description="Basic and acidic residues" evidence="6">
    <location>
        <begin position="565"/>
        <end position="574"/>
    </location>
</feature>
<dbReference type="Gene3D" id="1.20.920.10">
    <property type="entry name" value="Bromodomain-like"/>
    <property type="match status" value="1"/>
</dbReference>
<evidence type="ECO:0000256" key="5">
    <source>
        <dbReference type="ARBA" id="ARBA00023242"/>
    </source>
</evidence>
<evidence type="ECO:0000259" key="7">
    <source>
        <dbReference type="PROSITE" id="PS51192"/>
    </source>
</evidence>
<dbReference type="SUPFAM" id="SSF47370">
    <property type="entry name" value="Bromodomain"/>
    <property type="match status" value="1"/>
</dbReference>
<dbReference type="GO" id="GO:0016787">
    <property type="term" value="F:hydrolase activity"/>
    <property type="evidence" value="ECO:0007669"/>
    <property type="project" value="UniProtKB-KW"/>
</dbReference>
<comment type="caution">
    <text evidence="10">The sequence shown here is derived from an EMBL/GenBank/DDBJ whole genome shotgun (WGS) entry which is preliminary data.</text>
</comment>
<keyword evidence="3" id="KW-0804">Transcription</keyword>
<dbReference type="InterPro" id="IPR001487">
    <property type="entry name" value="Bromodomain"/>
</dbReference>
<sequence>MVGGGEKGGQGTGMEEKRFFAGVLEGMQAGGGPGRSPVVGPGGRSSSASPSSSSSAVSAPHIGFEAIQQQQQQQQQLSFRQSLQQQQLRKSEGEEALLAYQAGGLHGVIGGSAGFPSSSEANVFPQQSRKFIELSQHQGPSQIRDDNQNKVPGSDQHAQNAVRQAYLQYAFQATQQKAHGNAMPQQTQGRMLGPSVKDQEMRMNNLKMQELMSLQAANQGQLSNYKKLSDHFGHGEKQIDQGQTSEAKPPQANVMRAPMQVPQGPGGIQNLGNNQFAVAQLQAMQAWALENNIDLSSPANANLIAQILPLWQSKMAAMQKPNDITGTHQSRVPLAKQQSNTTSSGGNDNTPHGSSLSEVKMRQTPQSGPYSSVGSTSAVTANNVSIPRHPMGFVNGMPPMHPPQSSAGLIQNMDHMPGKSSTFTGPETLQMQYMRQIQQLNKPAAQPNVSASESAPTQMPPQGSVSVTQVPQQRIGFTKQQLHVLKAQILAFRRLKRGEGTLPQEVLRAIAPPPLEPLPQQSFIPSQAINPDRNMGKAAEEHVRHLEVHDKAPPSAPLSKGPSQPKEESFVGDDKGTVASSHLQVPTSAIKEPIRVASVVREEQSLNIPSSAKSEQEIEQSSQKAPVKSDSSGSRGKAPLQQVQASDAAQAKQPSPQKDVGPTRKYYGPLFDFPYFTRRHDSFGSSNNVANSSNLTLAYDIKDLLYEEGVEVLTKKREENLKKIGGLLAVNLERKRIRPDLVLRLQIEERKLRLLDLQARLRDEVDQQQQVIMAMPDRHYRKFVRLCERQRLELVKQVQQSQKVVREKQLKSIFQWRKKLLEAHWAIRDARTARNRGVAKYHERMLREFSKRKDEDRNKRMEALKNNDVDRYREMLLEQQTNMPGDSAQRYVVLSSFLSQTEDYLHKLGGKITAAKSHQEVEEAANAAAAAARSQGLSEEEVRAAAACAGEEVMIRNRFSEMNAPKESSSVNKYYNLAHAVNEKVIRQPSMLRAGTLRDYQIIGLQWMLSLYNNKLNGILADEMGLGKTVQVMALIAYLMEFKGNYGPHLIIVPNAVLVNWKSELHNWLPSVSCIFYVGGKDQRSRLFSQEVCAMKFNVLVTTYEFIMYDRTKLSKVDWKYIIIDEAQRMKDRESVLARDLDRYRCQRRLLLTGTPLQNDLKELWSLLNLLLPEVFDNRKAFHDWFSKPFQKDGSSENVEDDWLETEKKVIIIHRLHQILEPFMLRRRVEDVEGSLPPKISIVLRCKMSGLQGAIYDWIKSTGTIRVDPEDELRRVEKNPMYQIKTYKNLNNKCMELRKACNHPLLNYPYFNEYSKDFIVRSCGKLWVLDRILIKLQRTGHRVLLFSTMTKLLDILEEYLQWRRLVYRRIDGTTSLEDRESAIVDFNSPNSGCFIFLLSIRAAGRGLNLQTADTVVIYDPDPNPKNEEQAVARAHRIGQKREVKVIYMEAVVDKISSHQKEDELRSGGVAFDLEDDLVGKDRYIGSIESLIRNNIQQYKIDMADEVINAGRFDQRTTHEERRMTLEALLHDEERYQENVHDVPSLQEVNRMIARSEEEVELFDQMDEEFDWAGEMIRYDQVPKWLRAGTREVNGLLSNLSKKSLKGGLGGDIGLESVDVSDFSQSKMERRRGRPKGSKKFSYRELDDENGDESEASSEERNEYGLNEEEGEIAEFEEEDYSGAVDAGPSNKDQSEEEGPLCGDGVSACEFVQPVEGTRNELTFEEALSSGSSSESRRLVQVAPTTSGQKFGSLSALDARPGSIPKRMSDELEEGEIAVSGDSHMDIQQSGSWIHEKDDGEEEQVLQPKIKRKRSIRLRPRCNLEKHEEKSNNDKVLVHRGGNALHAESRNYDMQLRADSDAEACGDISSKKACGDISTKKACGDISSKKACGDISSKKACGDISSKKACGDISSKKACSDMPMTDRHDPVGSVSKQRRNVPSRKGPSSMKCASAKSTKLSSGPGNTQDPAEYSREGWDGKANNVGGQAIIYGSSKMTEIVQRKCKNVCSKFQRRISKDGMDIAPQIVDFWKRTETSAYATVNNYFDLQKIDQNVERLHYGSVMDFVLDVQLMLKSSVQFFGFTYEVRMEARKLQDIFFDILKIAFPDTDFREVRNSVSFMGPGPTATPSPKHVTPTQTKRHKQMNEVELDPGPKKLSPRGPIPADDDVRVRCQPAKFQKEPRLASTSARDLLSSEEAPLLTHPGELVICKKKRKDRDKVPVKPRSGPTSPVSTGRNIRVVPAKTTQQTHGHPHSWASPQRQPPPPPPPPAPSRPHGETGESGVVKGAQWAKPVKRLRTDAGKRRPSHL</sequence>
<dbReference type="SMART" id="SM00951">
    <property type="entry name" value="QLQ"/>
    <property type="match status" value="1"/>
</dbReference>
<evidence type="ECO:0000313" key="11">
    <source>
        <dbReference type="Proteomes" id="UP000825729"/>
    </source>
</evidence>
<dbReference type="Gene3D" id="3.40.50.10810">
    <property type="entry name" value="Tandem AAA-ATPase domain"/>
    <property type="match status" value="1"/>
</dbReference>
<dbReference type="SMART" id="SM00490">
    <property type="entry name" value="HELICc"/>
    <property type="match status" value="1"/>
</dbReference>
<dbReference type="Pfam" id="PF00176">
    <property type="entry name" value="SNF2-rel_dom"/>
    <property type="match status" value="1"/>
</dbReference>
<evidence type="ECO:0008006" key="12">
    <source>
        <dbReference type="Google" id="ProtNLM"/>
    </source>
</evidence>
<feature type="compositionally biased region" description="Basic residues" evidence="6">
    <location>
        <begin position="1628"/>
        <end position="1640"/>
    </location>
</feature>
<dbReference type="Gene3D" id="1.20.5.170">
    <property type="match status" value="1"/>
</dbReference>
<feature type="region of interest" description="Disordered" evidence="6">
    <location>
        <begin position="1724"/>
        <end position="1765"/>
    </location>
</feature>
<feature type="compositionally biased region" description="Polar residues" evidence="6">
    <location>
        <begin position="606"/>
        <end position="634"/>
    </location>
</feature>
<feature type="compositionally biased region" description="Basic and acidic residues" evidence="6">
    <location>
        <begin position="534"/>
        <end position="552"/>
    </location>
</feature>
<keyword evidence="2" id="KW-0378">Hydrolase</keyword>
<dbReference type="InterPro" id="IPR014001">
    <property type="entry name" value="Helicase_ATP-bd"/>
</dbReference>
<keyword evidence="11" id="KW-1185">Reference proteome</keyword>
<dbReference type="InterPro" id="IPR036427">
    <property type="entry name" value="Bromodomain-like_sf"/>
</dbReference>
<dbReference type="SMART" id="SM00297">
    <property type="entry name" value="BROMO"/>
    <property type="match status" value="1"/>
</dbReference>
<feature type="region of interest" description="Disordered" evidence="6">
    <location>
        <begin position="1"/>
        <end position="70"/>
    </location>
</feature>
<feature type="domain" description="QLQ" evidence="9">
    <location>
        <begin position="476"/>
        <end position="512"/>
    </location>
</feature>
<reference evidence="10 11" key="1">
    <citation type="submission" date="2021-07" db="EMBL/GenBank/DDBJ databases">
        <title>The Aristolochia fimbriata genome: insights into angiosperm evolution, floral development and chemical biosynthesis.</title>
        <authorList>
            <person name="Jiao Y."/>
        </authorList>
    </citation>
    <scope>NUCLEOTIDE SEQUENCE [LARGE SCALE GENOMIC DNA]</scope>
    <source>
        <strain evidence="10">IBCAS-2021</strain>
        <tissue evidence="10">Leaf</tissue>
    </source>
</reference>
<dbReference type="Pfam" id="PF08880">
    <property type="entry name" value="QLQ"/>
    <property type="match status" value="1"/>
</dbReference>
<feature type="region of interest" description="Disordered" evidence="6">
    <location>
        <begin position="2119"/>
        <end position="2196"/>
    </location>
</feature>
<feature type="region of interest" description="Disordered" evidence="6">
    <location>
        <begin position="1623"/>
        <end position="1670"/>
    </location>
</feature>
<dbReference type="InterPro" id="IPR038718">
    <property type="entry name" value="SNF2-like_sf"/>
</dbReference>
<feature type="domain" description="Helicase ATP-binding" evidence="7">
    <location>
        <begin position="1009"/>
        <end position="1174"/>
    </location>
</feature>
<feature type="region of interest" description="Disordered" evidence="6">
    <location>
        <begin position="2208"/>
        <end position="2308"/>
    </location>
</feature>
<dbReference type="SUPFAM" id="SSF52540">
    <property type="entry name" value="P-loop containing nucleoside triphosphate hydrolases"/>
    <property type="match status" value="2"/>
</dbReference>
<feature type="domain" description="Helicase C-terminal" evidence="8">
    <location>
        <begin position="1328"/>
        <end position="1506"/>
    </location>
</feature>
<feature type="region of interest" description="Disordered" evidence="6">
    <location>
        <begin position="513"/>
        <end position="574"/>
    </location>
</feature>
<protein>
    <recommendedName>
        <fullName evidence="12">ATP-dependent helicase BRM</fullName>
    </recommendedName>
</protein>
<evidence type="ECO:0000313" key="10">
    <source>
        <dbReference type="EMBL" id="KAG9441359.1"/>
    </source>
</evidence>
<feature type="region of interest" description="Disordered" evidence="6">
    <location>
        <begin position="1886"/>
        <end position="1979"/>
    </location>
</feature>
<accession>A0AAV7DYF8</accession>
<keyword evidence="5" id="KW-0539">Nucleus</keyword>
<dbReference type="EMBL" id="JAINDJ010000007">
    <property type="protein sequence ID" value="KAG9441359.1"/>
    <property type="molecule type" value="Genomic_DNA"/>
</dbReference>
<dbReference type="PROSITE" id="PS51666">
    <property type="entry name" value="QLQ"/>
    <property type="match status" value="1"/>
</dbReference>
<dbReference type="GO" id="GO:0006355">
    <property type="term" value="P:regulation of DNA-templated transcription"/>
    <property type="evidence" value="ECO:0007669"/>
    <property type="project" value="InterPro"/>
</dbReference>
<dbReference type="GO" id="GO:0005524">
    <property type="term" value="F:ATP binding"/>
    <property type="evidence" value="ECO:0007669"/>
    <property type="project" value="InterPro"/>
</dbReference>
<dbReference type="PROSITE" id="PS51192">
    <property type="entry name" value="HELICASE_ATP_BIND_1"/>
    <property type="match status" value="1"/>
</dbReference>
<dbReference type="FunFam" id="3.40.50.300:FF:000762">
    <property type="entry name" value="ATP-dependent helicase BRM"/>
    <property type="match status" value="1"/>
</dbReference>
<feature type="compositionally biased region" description="Polar residues" evidence="6">
    <location>
        <begin position="2226"/>
        <end position="2235"/>
    </location>
</feature>
<feature type="compositionally biased region" description="Polar residues" evidence="6">
    <location>
        <begin position="641"/>
        <end position="656"/>
    </location>
</feature>
<dbReference type="InterPro" id="IPR014978">
    <property type="entry name" value="Gln-Leu-Gln_QLQ"/>
</dbReference>
<evidence type="ECO:0000256" key="4">
    <source>
        <dbReference type="ARBA" id="ARBA00023117"/>
    </source>
</evidence>
<feature type="compositionally biased region" description="Polar residues" evidence="6">
    <location>
        <begin position="519"/>
        <end position="529"/>
    </location>
</feature>
<feature type="compositionally biased region" description="Acidic residues" evidence="6">
    <location>
        <begin position="1645"/>
        <end position="1656"/>
    </location>
</feature>
<evidence type="ECO:0000259" key="9">
    <source>
        <dbReference type="PROSITE" id="PS51666"/>
    </source>
</evidence>
<organism evidence="10 11">
    <name type="scientific">Aristolochia fimbriata</name>
    <name type="common">White veined hardy Dutchman's pipe vine</name>
    <dbReference type="NCBI Taxonomy" id="158543"/>
    <lineage>
        <taxon>Eukaryota</taxon>
        <taxon>Viridiplantae</taxon>
        <taxon>Streptophyta</taxon>
        <taxon>Embryophyta</taxon>
        <taxon>Tracheophyta</taxon>
        <taxon>Spermatophyta</taxon>
        <taxon>Magnoliopsida</taxon>
        <taxon>Magnoliidae</taxon>
        <taxon>Piperales</taxon>
        <taxon>Aristolochiaceae</taxon>
        <taxon>Aristolochia</taxon>
    </lineage>
</organism>
<feature type="region of interest" description="Disordered" evidence="6">
    <location>
        <begin position="441"/>
        <end position="470"/>
    </location>
</feature>
<comment type="subcellular location">
    <subcellularLocation>
        <location evidence="1">Nucleus</location>
    </subcellularLocation>
</comment>
<feature type="region of interest" description="Disordered" evidence="6">
    <location>
        <begin position="1682"/>
        <end position="1705"/>
    </location>
</feature>
<feature type="region of interest" description="Disordered" evidence="6">
    <location>
        <begin position="606"/>
        <end position="665"/>
    </location>
</feature>
<feature type="compositionally biased region" description="Basic and acidic residues" evidence="6">
    <location>
        <begin position="1886"/>
        <end position="1929"/>
    </location>
</feature>
<feature type="region of interest" description="Disordered" evidence="6">
    <location>
        <begin position="135"/>
        <end position="157"/>
    </location>
</feature>
<keyword evidence="4" id="KW-0103">Bromodomain</keyword>
<dbReference type="SMART" id="SM00487">
    <property type="entry name" value="DEXDc"/>
    <property type="match status" value="1"/>
</dbReference>
<evidence type="ECO:0000256" key="1">
    <source>
        <dbReference type="ARBA" id="ARBA00004123"/>
    </source>
</evidence>
<dbReference type="CDD" id="cd18793">
    <property type="entry name" value="SF2_C_SNF"/>
    <property type="match status" value="1"/>
</dbReference>
<feature type="compositionally biased region" description="Gly residues" evidence="6">
    <location>
        <begin position="1"/>
        <end position="12"/>
    </location>
</feature>
<dbReference type="FunFam" id="3.40.50.10810:FF:000017">
    <property type="entry name" value="ATP-dependent helicase BRM"/>
    <property type="match status" value="1"/>
</dbReference>
<gene>
    <name evidence="10" type="ORF">H6P81_017213</name>
</gene>
<dbReference type="InterPro" id="IPR001650">
    <property type="entry name" value="Helicase_C-like"/>
</dbReference>